<protein>
    <submittedName>
        <fullName evidence="1">Uncharacterized protein</fullName>
    </submittedName>
</protein>
<dbReference type="InterPro" id="IPR008528">
    <property type="entry name" value="unc-13_homologue"/>
</dbReference>
<comment type="caution">
    <text evidence="1">The sequence shown here is derived from an EMBL/GenBank/DDBJ whole genome shotgun (WGS) entry which is preliminary data.</text>
</comment>
<name>A0ABR2MK72_9ASPA</name>
<gene>
    <name evidence="1" type="ORF">KSP40_PGU004293</name>
</gene>
<dbReference type="PANTHER" id="PTHR31280">
    <property type="entry name" value="PROTEIN UNC-13 HOMOLOG"/>
    <property type="match status" value="1"/>
</dbReference>
<organism evidence="1 2">
    <name type="scientific">Platanthera guangdongensis</name>
    <dbReference type="NCBI Taxonomy" id="2320717"/>
    <lineage>
        <taxon>Eukaryota</taxon>
        <taxon>Viridiplantae</taxon>
        <taxon>Streptophyta</taxon>
        <taxon>Embryophyta</taxon>
        <taxon>Tracheophyta</taxon>
        <taxon>Spermatophyta</taxon>
        <taxon>Magnoliopsida</taxon>
        <taxon>Liliopsida</taxon>
        <taxon>Asparagales</taxon>
        <taxon>Orchidaceae</taxon>
        <taxon>Orchidoideae</taxon>
        <taxon>Orchideae</taxon>
        <taxon>Orchidinae</taxon>
        <taxon>Platanthera</taxon>
    </lineage>
</organism>
<reference evidence="1 2" key="1">
    <citation type="journal article" date="2022" name="Nat. Plants">
        <title>Genomes of leafy and leafless Platanthera orchids illuminate the evolution of mycoheterotrophy.</title>
        <authorList>
            <person name="Li M.H."/>
            <person name="Liu K.W."/>
            <person name="Li Z."/>
            <person name="Lu H.C."/>
            <person name="Ye Q.L."/>
            <person name="Zhang D."/>
            <person name="Wang J.Y."/>
            <person name="Li Y.F."/>
            <person name="Zhong Z.M."/>
            <person name="Liu X."/>
            <person name="Yu X."/>
            <person name="Liu D.K."/>
            <person name="Tu X.D."/>
            <person name="Liu B."/>
            <person name="Hao Y."/>
            <person name="Liao X.Y."/>
            <person name="Jiang Y.T."/>
            <person name="Sun W.H."/>
            <person name="Chen J."/>
            <person name="Chen Y.Q."/>
            <person name="Ai Y."/>
            <person name="Zhai J.W."/>
            <person name="Wu S.S."/>
            <person name="Zhou Z."/>
            <person name="Hsiao Y.Y."/>
            <person name="Wu W.L."/>
            <person name="Chen Y.Y."/>
            <person name="Lin Y.F."/>
            <person name="Hsu J.L."/>
            <person name="Li C.Y."/>
            <person name="Wang Z.W."/>
            <person name="Zhao X."/>
            <person name="Zhong W.Y."/>
            <person name="Ma X.K."/>
            <person name="Ma L."/>
            <person name="Huang J."/>
            <person name="Chen G.Z."/>
            <person name="Huang M.Z."/>
            <person name="Huang L."/>
            <person name="Peng D.H."/>
            <person name="Luo Y.B."/>
            <person name="Zou S.Q."/>
            <person name="Chen S.P."/>
            <person name="Lan S."/>
            <person name="Tsai W.C."/>
            <person name="Van de Peer Y."/>
            <person name="Liu Z.J."/>
        </authorList>
    </citation>
    <scope>NUCLEOTIDE SEQUENCE [LARGE SCALE GENOMIC DNA]</scope>
    <source>
        <strain evidence="1">Lor288</strain>
    </source>
</reference>
<dbReference type="PANTHER" id="PTHR31280:SF3">
    <property type="entry name" value="DNA TOPOISOMERASE 4 SUBUNIT B (DUF810)"/>
    <property type="match status" value="1"/>
</dbReference>
<accession>A0ABR2MK72</accession>
<keyword evidence="2" id="KW-1185">Reference proteome</keyword>
<dbReference type="EMBL" id="JBBWWR010000007">
    <property type="protein sequence ID" value="KAK8963368.1"/>
    <property type="molecule type" value="Genomic_DNA"/>
</dbReference>
<sequence length="178" mass="21100">MRGLHEEKSRLYLGISEAMDTWTKKGLQNFVLHSMPNRADVPHIFLELLSTLSRSDFPNERFYMQWLRRQEWVDLPQEVRSDTLDWIGKFISRMSSMPEKNGVSNANYYWAGNYFFTVRLYEKLLSSVFDILEDGHIVEEAEEILGVLRMSWSMLGITQLMHDTLYGWALFQQVYLFL</sequence>
<evidence type="ECO:0000313" key="1">
    <source>
        <dbReference type="EMBL" id="KAK8963368.1"/>
    </source>
</evidence>
<evidence type="ECO:0000313" key="2">
    <source>
        <dbReference type="Proteomes" id="UP001412067"/>
    </source>
</evidence>
<dbReference type="Proteomes" id="UP001412067">
    <property type="component" value="Unassembled WGS sequence"/>
</dbReference>
<proteinExistence type="predicted"/>